<gene>
    <name evidence="1" type="ORF">OLMES_1716</name>
</gene>
<dbReference type="KEGG" id="ome:OLMES_1716"/>
<accession>A0A1Y0I5V6</accession>
<dbReference type="Proteomes" id="UP000196027">
    <property type="component" value="Chromosome"/>
</dbReference>
<name>A0A1Y0I5V6_9GAMM</name>
<evidence type="ECO:0000313" key="2">
    <source>
        <dbReference type="Proteomes" id="UP000196027"/>
    </source>
</evidence>
<reference evidence="1 2" key="1">
    <citation type="submission" date="2017-05" db="EMBL/GenBank/DDBJ databases">
        <title>Genomic insights into alkan degradation activity of Oleiphilus messinensis.</title>
        <authorList>
            <person name="Kozyavkin S.A."/>
            <person name="Slesarev A.I."/>
            <person name="Golyshin P.N."/>
            <person name="Korzhenkov A."/>
            <person name="Golyshina O.N."/>
            <person name="Toshchakov S.V."/>
        </authorList>
    </citation>
    <scope>NUCLEOTIDE SEQUENCE [LARGE SCALE GENOMIC DNA]</scope>
    <source>
        <strain evidence="1 2">ME102</strain>
    </source>
</reference>
<evidence type="ECO:0000313" key="1">
    <source>
        <dbReference type="EMBL" id="ARU55791.1"/>
    </source>
</evidence>
<dbReference type="AlphaFoldDB" id="A0A1Y0I5V6"/>
<sequence>MVTLTIVNSLTNAQSGGAYTQRLIIIEFNIRAIPMVKLHTKTQNEIEHILADVKKVAYCRLIGLLSQTGITYLGKLS</sequence>
<proteinExistence type="predicted"/>
<organism evidence="1 2">
    <name type="scientific">Oleiphilus messinensis</name>
    <dbReference type="NCBI Taxonomy" id="141451"/>
    <lineage>
        <taxon>Bacteria</taxon>
        <taxon>Pseudomonadati</taxon>
        <taxon>Pseudomonadota</taxon>
        <taxon>Gammaproteobacteria</taxon>
        <taxon>Oceanospirillales</taxon>
        <taxon>Oleiphilaceae</taxon>
        <taxon>Oleiphilus</taxon>
    </lineage>
</organism>
<dbReference type="EMBL" id="CP021425">
    <property type="protein sequence ID" value="ARU55791.1"/>
    <property type="molecule type" value="Genomic_DNA"/>
</dbReference>
<keyword evidence="2" id="KW-1185">Reference proteome</keyword>
<protein>
    <submittedName>
        <fullName evidence="1">Uncharacterized protein</fullName>
    </submittedName>
</protein>